<proteinExistence type="predicted"/>
<reference evidence="2" key="1">
    <citation type="submission" date="2016-11" db="UniProtKB">
        <authorList>
            <consortium name="WormBaseParasite"/>
        </authorList>
    </citation>
    <scope>IDENTIFICATION</scope>
    <source>
        <strain evidence="2">KR3021</strain>
    </source>
</reference>
<evidence type="ECO:0000313" key="2">
    <source>
        <dbReference type="WBParaSite" id="RSKR_0000566600.1"/>
    </source>
</evidence>
<dbReference type="Proteomes" id="UP000095286">
    <property type="component" value="Unplaced"/>
</dbReference>
<name>A0AC35TY89_9BILA</name>
<dbReference type="WBParaSite" id="RSKR_0000566600.1">
    <property type="protein sequence ID" value="RSKR_0000566600.1"/>
    <property type="gene ID" value="RSKR_0000566600"/>
</dbReference>
<protein>
    <submittedName>
        <fullName evidence="2">Kunitz/Bovine pancreatic trypsin inhibitor domain protein</fullName>
    </submittedName>
</protein>
<accession>A0AC35TY89</accession>
<evidence type="ECO:0000313" key="1">
    <source>
        <dbReference type="Proteomes" id="UP000095286"/>
    </source>
</evidence>
<organism evidence="1 2">
    <name type="scientific">Rhabditophanes sp. KR3021</name>
    <dbReference type="NCBI Taxonomy" id="114890"/>
    <lineage>
        <taxon>Eukaryota</taxon>
        <taxon>Metazoa</taxon>
        <taxon>Ecdysozoa</taxon>
        <taxon>Nematoda</taxon>
        <taxon>Chromadorea</taxon>
        <taxon>Rhabditida</taxon>
        <taxon>Tylenchina</taxon>
        <taxon>Panagrolaimomorpha</taxon>
        <taxon>Strongyloidoidea</taxon>
        <taxon>Alloionematidae</taxon>
        <taxon>Rhabditophanes</taxon>
    </lineage>
</organism>
<sequence length="1516" mass="168437">MLFVRVDGYCEIGVGCYDCHLIKSQDQCYIEGQNVANFYCEERSETVYFAKDSYFRCIDMRWVVEECPENDIFNITTNSCTEDSKKLFKRSHPSGRSSSVGDICQFNTECGSGAFCSNGGICNCLMDYIAISGYCYNKANPGESCVEDKQCNAVWPDARCTSTGLCECPEGKIPSRTRDGTVCINSGVPPSCPFPESSNEEPNPATLLANSKNHPLNAGTYMPILCTSTSTEVFKSNHGDGSTWCVYPDGDKDLYIADIYDCLAHPHVTHALFPEYAHSVDGICCPSRSYLCTSKMEQGNEPSVPRWYYNHITGVCQSFLYDPTTTENVSPNNFKSIEHCQSTCAINQCKVGAKQYQDSKQSLLEDTPLGNCLQKPNVCSNDFECTMIGSGNFCCPKREFLCGPMGGRPHFVMPLEGYDKGVAIHGSKPSTRYYFDSKKNKCIPMSINGGLTNFNNFLSKSDCDMMCSEKLICEFGKPLQAGGDNWQSCETQKDCPSTHSCELNNKVCCQTAQSICTQPKLSVGDCSNSVRKYWYNSRNRVCEMFVGGCQFNDNSFDTLFDCQKACSNIVIEPICKQGKALKDGNNNYFSCSTKSSEQCPNNFECTFDGNTYGCCEKKQYTCSLPPNQGIACGGGTSYRYYFNPKKQICENSLAYLGCDGNSNNFHTLAECNEYCGIGCAYGGQPFKDPSSNQLFACSPVSKCPEEYECMNGRCCYTRKHICTQPPVQSTQCGRMISQKYYFNVVLKQCTPLNSGCSKLNSFSSIQECSIFCSSAACDAGEIAYKDISSKKSYECSPSLLHSCPKDFNCKFNPIMDVSNCCGVPNSDICPANEKPFILADDSYKECSVNIATSCPENYLCRFNQKRMKYYCCKSRSGNICPDNRALYRSTRTLLPTVCSIGSQNDCPEKYSCQTTVKHSIQGWCCSSQSICKNDQEFLLDEKTQMPRLCSIGHLNCPGGYKCYKNYCCKSDASNNYVTEGCPPGEFAYAKNKKVIECDPFNSDCPSLFTCQFAPTFQRYQCCGKEPIEEDEPNAVENGCPNSQVAQLNPMSKAPELCSSSGPNTCNAGYICTFTSNGQFQCCAHKAGCPEESVAYIDMSGGAKECKMNADQCPNGYICKKTVNKAKSVCCTLSEKDTITTTVKAIPRQTNAPTTLPTKSVLMTSSTKATPVETTNRTLSLPTRFHKLTRSEQIKKLMVNATLPPLPPLKRKTKKCLITETVKNNKCASRLIGDKCQQSIQCPKTSECISKVCSCLAGFNEKSGICVDKDTKENDYLEYEVEYEDEETNCKSSEIKLGNKCYRKDKNNHSTVTKNIYIISSIAHLNLISISELTENVTDHEKAFLAHLDMSSEPSAISKLQLKMKDLRRALQQKLMGLPCKCEQRLQDLQMVKAFTMESLFEFNSGFKALFRNATKMIGNHSGINPKNFQKHMLILERCIQLFENIGSKIVKIMEYSGNIFTAQLIYARTEELLDAIEVILAETGRVDRHELPDVIVRNSKLMGEALNQFSISIAGL</sequence>